<dbReference type="EMBL" id="MU157843">
    <property type="protein sequence ID" value="KAF9529880.1"/>
    <property type="molecule type" value="Genomic_DNA"/>
</dbReference>
<dbReference type="Pfam" id="PF00043">
    <property type="entry name" value="GST_C"/>
    <property type="match status" value="1"/>
</dbReference>
<accession>A0A9P6JRU0</accession>
<dbReference type="OrthoDB" id="249703at2759"/>
<dbReference type="SUPFAM" id="SSF47616">
    <property type="entry name" value="GST C-terminal domain-like"/>
    <property type="match status" value="1"/>
</dbReference>
<evidence type="ECO:0000259" key="3">
    <source>
        <dbReference type="PROSITE" id="PS50405"/>
    </source>
</evidence>
<reference evidence="4" key="1">
    <citation type="submission" date="2020-11" db="EMBL/GenBank/DDBJ databases">
        <authorList>
            <consortium name="DOE Joint Genome Institute"/>
            <person name="Ahrendt S."/>
            <person name="Riley R."/>
            <person name="Andreopoulos W."/>
            <person name="Labutti K."/>
            <person name="Pangilinan J."/>
            <person name="Ruiz-Duenas F.J."/>
            <person name="Barrasa J.M."/>
            <person name="Sanchez-Garcia M."/>
            <person name="Camarero S."/>
            <person name="Miyauchi S."/>
            <person name="Serrano A."/>
            <person name="Linde D."/>
            <person name="Babiker R."/>
            <person name="Drula E."/>
            <person name="Ayuso-Fernandez I."/>
            <person name="Pacheco R."/>
            <person name="Padilla G."/>
            <person name="Ferreira P."/>
            <person name="Barriuso J."/>
            <person name="Kellner H."/>
            <person name="Castanera R."/>
            <person name="Alfaro M."/>
            <person name="Ramirez L."/>
            <person name="Pisabarro A.G."/>
            <person name="Kuo A."/>
            <person name="Tritt A."/>
            <person name="Lipzen A."/>
            <person name="He G."/>
            <person name="Yan M."/>
            <person name="Ng V."/>
            <person name="Cullen D."/>
            <person name="Martin F."/>
            <person name="Rosso M.-N."/>
            <person name="Henrissat B."/>
            <person name="Hibbett D."/>
            <person name="Martinez A.T."/>
            <person name="Grigoriev I.V."/>
        </authorList>
    </citation>
    <scope>NUCLEOTIDE SEQUENCE</scope>
    <source>
        <strain evidence="4">CBS 506.95</strain>
    </source>
</reference>
<dbReference type="SFLD" id="SFLDS00019">
    <property type="entry name" value="Glutathione_Transferase_(cytos"/>
    <property type="match status" value="1"/>
</dbReference>
<dbReference type="InterPro" id="IPR004046">
    <property type="entry name" value="GST_C"/>
</dbReference>
<dbReference type="PANTHER" id="PTHR43986:SF1">
    <property type="entry name" value="ELONGATION FACTOR 1-GAMMA"/>
    <property type="match status" value="1"/>
</dbReference>
<sequence length="226" mass="24872">MAPAGTLWTVPYQTSGKIIRSAAALGGVEITIPTDYEHRVDNLKPEFKAKFPHGKIPAWEGSNGFKLFEGFAIARYISSLAPNSGLLGATAEDAALIHQWIHLADFEVDNSVTSIRGICLGMVPYSKAMHTTLNERLARTLETLEKHLSKCTFLVGERITLADIYVAVIVHKGLGEVIDPALRPKLTNLIRHTETIANQPKLKEIFGELTFAQKAIQFTPPAKEKK</sequence>
<keyword evidence="5" id="KW-1185">Reference proteome</keyword>
<dbReference type="InterPro" id="IPR036282">
    <property type="entry name" value="Glutathione-S-Trfase_C_sf"/>
</dbReference>
<organism evidence="4 5">
    <name type="scientific">Crepidotus variabilis</name>
    <dbReference type="NCBI Taxonomy" id="179855"/>
    <lineage>
        <taxon>Eukaryota</taxon>
        <taxon>Fungi</taxon>
        <taxon>Dikarya</taxon>
        <taxon>Basidiomycota</taxon>
        <taxon>Agaricomycotina</taxon>
        <taxon>Agaricomycetes</taxon>
        <taxon>Agaricomycetidae</taxon>
        <taxon>Agaricales</taxon>
        <taxon>Agaricineae</taxon>
        <taxon>Crepidotaceae</taxon>
        <taxon>Crepidotus</taxon>
    </lineage>
</organism>
<feature type="domain" description="GST N-terminal" evidence="2">
    <location>
        <begin position="3"/>
        <end position="85"/>
    </location>
</feature>
<dbReference type="GO" id="GO:0005634">
    <property type="term" value="C:nucleus"/>
    <property type="evidence" value="ECO:0007669"/>
    <property type="project" value="TreeGrafter"/>
</dbReference>
<name>A0A9P6JRU0_9AGAR</name>
<protein>
    <submittedName>
        <fullName evidence="4">Glutathione S-transferase C-terminal-like protein</fullName>
    </submittedName>
</protein>
<dbReference type="AlphaFoldDB" id="A0A9P6JRU0"/>
<comment type="similarity">
    <text evidence="1">Belongs to the GST superfamily.</text>
</comment>
<dbReference type="PROSITE" id="PS50405">
    <property type="entry name" value="GST_CTER"/>
    <property type="match status" value="1"/>
</dbReference>
<dbReference type="InterPro" id="IPR036249">
    <property type="entry name" value="Thioredoxin-like_sf"/>
</dbReference>
<evidence type="ECO:0000259" key="2">
    <source>
        <dbReference type="PROSITE" id="PS50404"/>
    </source>
</evidence>
<gene>
    <name evidence="4" type="ORF">CPB83DRAFT_851743</name>
</gene>
<dbReference type="CDD" id="cd03044">
    <property type="entry name" value="GST_N_EF1Bgamma"/>
    <property type="match status" value="1"/>
</dbReference>
<dbReference type="PANTHER" id="PTHR43986">
    <property type="entry name" value="ELONGATION FACTOR 1-GAMMA"/>
    <property type="match status" value="1"/>
</dbReference>
<dbReference type="InterPro" id="IPR050802">
    <property type="entry name" value="EF-GSTs"/>
</dbReference>
<dbReference type="GO" id="GO:0005737">
    <property type="term" value="C:cytoplasm"/>
    <property type="evidence" value="ECO:0007669"/>
    <property type="project" value="TreeGrafter"/>
</dbReference>
<feature type="domain" description="GST C-terminal" evidence="3">
    <location>
        <begin position="90"/>
        <end position="218"/>
    </location>
</feature>
<dbReference type="Gene3D" id="3.40.30.10">
    <property type="entry name" value="Glutaredoxin"/>
    <property type="match status" value="1"/>
</dbReference>
<dbReference type="InterPro" id="IPR040079">
    <property type="entry name" value="Glutathione_S-Trfase"/>
</dbReference>
<evidence type="ECO:0000256" key="1">
    <source>
        <dbReference type="RuleBase" id="RU003494"/>
    </source>
</evidence>
<dbReference type="FunFam" id="1.20.1050.10:FF:000006">
    <property type="entry name" value="Elongation factor 1 gamma"/>
    <property type="match status" value="1"/>
</dbReference>
<dbReference type="SUPFAM" id="SSF52833">
    <property type="entry name" value="Thioredoxin-like"/>
    <property type="match status" value="1"/>
</dbReference>
<proteinExistence type="inferred from homology"/>
<dbReference type="Gene3D" id="1.20.1050.10">
    <property type="match status" value="1"/>
</dbReference>
<dbReference type="Proteomes" id="UP000807306">
    <property type="component" value="Unassembled WGS sequence"/>
</dbReference>
<dbReference type="InterPro" id="IPR010987">
    <property type="entry name" value="Glutathione-S-Trfase_C-like"/>
</dbReference>
<dbReference type="InterPro" id="IPR004045">
    <property type="entry name" value="Glutathione_S-Trfase_N"/>
</dbReference>
<dbReference type="GO" id="GO:0006414">
    <property type="term" value="P:translational elongation"/>
    <property type="evidence" value="ECO:0007669"/>
    <property type="project" value="TreeGrafter"/>
</dbReference>
<comment type="caution">
    <text evidence="4">The sequence shown here is derived from an EMBL/GenBank/DDBJ whole genome shotgun (WGS) entry which is preliminary data.</text>
</comment>
<dbReference type="Pfam" id="PF02798">
    <property type="entry name" value="GST_N"/>
    <property type="match status" value="1"/>
</dbReference>
<evidence type="ECO:0000313" key="4">
    <source>
        <dbReference type="EMBL" id="KAF9529880.1"/>
    </source>
</evidence>
<dbReference type="PROSITE" id="PS50404">
    <property type="entry name" value="GST_NTER"/>
    <property type="match status" value="1"/>
</dbReference>
<evidence type="ECO:0000313" key="5">
    <source>
        <dbReference type="Proteomes" id="UP000807306"/>
    </source>
</evidence>
<dbReference type="CDD" id="cd03181">
    <property type="entry name" value="GST_C_EF1Bgamma_like"/>
    <property type="match status" value="1"/>
</dbReference>